<dbReference type="EMBL" id="CAJJDN010000042">
    <property type="protein sequence ID" value="CAD8081891.1"/>
    <property type="molecule type" value="Genomic_DNA"/>
</dbReference>
<evidence type="ECO:0000256" key="1">
    <source>
        <dbReference type="SAM" id="MobiDB-lite"/>
    </source>
</evidence>
<dbReference type="AlphaFoldDB" id="A0A8S1MUV2"/>
<feature type="compositionally biased region" description="Low complexity" evidence="1">
    <location>
        <begin position="193"/>
        <end position="205"/>
    </location>
</feature>
<feature type="domain" description="ENTH" evidence="2">
    <location>
        <begin position="14"/>
        <end position="145"/>
    </location>
</feature>
<dbReference type="PROSITE" id="PS50942">
    <property type="entry name" value="ENTH"/>
    <property type="match status" value="1"/>
</dbReference>
<proteinExistence type="predicted"/>
<feature type="region of interest" description="Disordered" evidence="1">
    <location>
        <begin position="328"/>
        <end position="348"/>
    </location>
</feature>
<gene>
    <name evidence="3" type="ORF">PSON_ATCC_30995.1.T0420272</name>
</gene>
<sequence length="568" mass="66591">MNFQAIKEAALQIKDKLTKPPLTDILIEATSNENWNTPTKLFQEISEASYQFTQCDTIMKFIWKRLDSDNREWRRIMKTLNMIDYLTKNGAPRCVGEFRDCIFKIRSFSDFIMVEQGSDKGLSIREKSKQLVDLLCNEKLIEEEREKAKKIRERLAAAGGIGAIGSNTNYQGYGRDTFKNEFNKGYGNDYSKNETNQNNLNEQNNTTKSDYQAYQQKYGIWDASGLDKYKKSETNNNKNSSIQENNNNNHSIQWTVPQTQSEILQAPFQEPVNKLIKPGEKWDVPGPKQISQQSQQLQQQKQSTEQQIQPQKQNIFDIFDSGNQQNLAQNQQTQHNQSLQTAAPQKSFDNDWGSFENVKTQDFPLQQAQFPLYLPTDIFNQQIQQQTVQQTQMNQITQQLKQTQEQQIQQPQQLYQQQHEQFYQQFQNQVGNQNTNQLSYQSSLQTNYNQQQQNNMNNQQYNFQINQQQQQNYNQQNVQQKKQEDFVFGDFISGSEQKQKNNNPIDLLGMLDLKKEKEELEIQKQIPIGNHQVQYNQLQTSQADIDAFKINYQNKQQAFSYYQYPQGR</sequence>
<dbReference type="PANTHER" id="PTHR12276">
    <property type="entry name" value="EPSIN/ENT-RELATED"/>
    <property type="match status" value="1"/>
</dbReference>
<dbReference type="GO" id="GO:0005543">
    <property type="term" value="F:phospholipid binding"/>
    <property type="evidence" value="ECO:0007669"/>
    <property type="project" value="TreeGrafter"/>
</dbReference>
<dbReference type="Proteomes" id="UP000692954">
    <property type="component" value="Unassembled WGS sequence"/>
</dbReference>
<dbReference type="GO" id="GO:0005886">
    <property type="term" value="C:plasma membrane"/>
    <property type="evidence" value="ECO:0007669"/>
    <property type="project" value="TreeGrafter"/>
</dbReference>
<evidence type="ECO:0000313" key="4">
    <source>
        <dbReference type="Proteomes" id="UP000692954"/>
    </source>
</evidence>
<dbReference type="InterPro" id="IPR013809">
    <property type="entry name" value="ENTH"/>
</dbReference>
<dbReference type="PANTHER" id="PTHR12276:SF45">
    <property type="entry name" value="CLATHRIN INTERACTOR 1"/>
    <property type="match status" value="1"/>
</dbReference>
<feature type="region of interest" description="Disordered" evidence="1">
    <location>
        <begin position="186"/>
        <end position="205"/>
    </location>
</feature>
<comment type="caution">
    <text evidence="3">The sequence shown here is derived from an EMBL/GenBank/DDBJ whole genome shotgun (WGS) entry which is preliminary data.</text>
</comment>
<feature type="compositionally biased region" description="Low complexity" evidence="1">
    <location>
        <begin position="328"/>
        <end position="342"/>
    </location>
</feature>
<protein>
    <recommendedName>
        <fullName evidence="2">ENTH domain-containing protein</fullName>
    </recommendedName>
</protein>
<dbReference type="GO" id="GO:0005768">
    <property type="term" value="C:endosome"/>
    <property type="evidence" value="ECO:0007669"/>
    <property type="project" value="TreeGrafter"/>
</dbReference>
<organism evidence="3 4">
    <name type="scientific">Paramecium sonneborni</name>
    <dbReference type="NCBI Taxonomy" id="65129"/>
    <lineage>
        <taxon>Eukaryota</taxon>
        <taxon>Sar</taxon>
        <taxon>Alveolata</taxon>
        <taxon>Ciliophora</taxon>
        <taxon>Intramacronucleata</taxon>
        <taxon>Oligohymenophorea</taxon>
        <taxon>Peniculida</taxon>
        <taxon>Parameciidae</taxon>
        <taxon>Paramecium</taxon>
    </lineage>
</organism>
<dbReference type="CDD" id="cd03571">
    <property type="entry name" value="ENTH"/>
    <property type="match status" value="1"/>
</dbReference>
<dbReference type="GO" id="GO:0030125">
    <property type="term" value="C:clathrin vesicle coat"/>
    <property type="evidence" value="ECO:0007669"/>
    <property type="project" value="TreeGrafter"/>
</dbReference>
<dbReference type="SMART" id="SM00273">
    <property type="entry name" value="ENTH"/>
    <property type="match status" value="1"/>
</dbReference>
<dbReference type="OrthoDB" id="4033880at2759"/>
<dbReference type="Pfam" id="PF01417">
    <property type="entry name" value="ENTH"/>
    <property type="match status" value="1"/>
</dbReference>
<feature type="compositionally biased region" description="Low complexity" evidence="1">
    <location>
        <begin position="288"/>
        <end position="307"/>
    </location>
</feature>
<feature type="region of interest" description="Disordered" evidence="1">
    <location>
        <begin position="277"/>
        <end position="307"/>
    </location>
</feature>
<evidence type="ECO:0000259" key="2">
    <source>
        <dbReference type="PROSITE" id="PS50942"/>
    </source>
</evidence>
<evidence type="ECO:0000313" key="3">
    <source>
        <dbReference type="EMBL" id="CAD8081891.1"/>
    </source>
</evidence>
<keyword evidence="4" id="KW-1185">Reference proteome</keyword>
<accession>A0A8S1MUV2</accession>
<reference evidence="3" key="1">
    <citation type="submission" date="2021-01" db="EMBL/GenBank/DDBJ databases">
        <authorList>
            <consortium name="Genoscope - CEA"/>
            <person name="William W."/>
        </authorList>
    </citation>
    <scope>NUCLEOTIDE SEQUENCE</scope>
</reference>
<name>A0A8S1MUV2_9CILI</name>
<dbReference type="GO" id="GO:0006897">
    <property type="term" value="P:endocytosis"/>
    <property type="evidence" value="ECO:0007669"/>
    <property type="project" value="TreeGrafter"/>
</dbReference>
<dbReference type="GO" id="GO:0030276">
    <property type="term" value="F:clathrin binding"/>
    <property type="evidence" value="ECO:0007669"/>
    <property type="project" value="TreeGrafter"/>
</dbReference>